<dbReference type="InterPro" id="IPR000667">
    <property type="entry name" value="Peptidase_S13"/>
</dbReference>
<reference evidence="4" key="1">
    <citation type="submission" date="2016-11" db="EMBL/GenBank/DDBJ databases">
        <authorList>
            <person name="Varghese N."/>
            <person name="Submissions S."/>
        </authorList>
    </citation>
    <scope>NUCLEOTIDE SEQUENCE [LARGE SCALE GENOMIC DNA]</scope>
    <source>
        <strain evidence="4">DSM 29440</strain>
    </source>
</reference>
<keyword evidence="4" id="KW-1185">Reference proteome</keyword>
<dbReference type="Gene3D" id="3.50.80.20">
    <property type="entry name" value="D-Ala-D-Ala carboxypeptidase C, peptidase S13"/>
    <property type="match status" value="1"/>
</dbReference>
<accession>A0A1N6DXP4</accession>
<comment type="similarity">
    <text evidence="1">Belongs to the peptidase S13 family.</text>
</comment>
<dbReference type="SUPFAM" id="SSF56601">
    <property type="entry name" value="beta-lactamase/transpeptidase-like"/>
    <property type="match status" value="1"/>
</dbReference>
<dbReference type="STRING" id="1217970.SAMN05444002_0118"/>
<evidence type="ECO:0000256" key="1">
    <source>
        <dbReference type="ARBA" id="ARBA00006096"/>
    </source>
</evidence>
<dbReference type="EMBL" id="FSRL01000001">
    <property type="protein sequence ID" value="SIN75511.1"/>
    <property type="molecule type" value="Genomic_DNA"/>
</dbReference>
<dbReference type="PANTHER" id="PTHR30023:SF0">
    <property type="entry name" value="PENICILLIN-SENSITIVE CARBOXYPEPTIDASE A"/>
    <property type="match status" value="1"/>
</dbReference>
<dbReference type="NCBIfam" id="TIGR00666">
    <property type="entry name" value="PBP4"/>
    <property type="match status" value="1"/>
</dbReference>
<dbReference type="InterPro" id="IPR012338">
    <property type="entry name" value="Beta-lactam/transpept-like"/>
</dbReference>
<dbReference type="Gene3D" id="3.40.710.10">
    <property type="entry name" value="DD-peptidase/beta-lactamase superfamily"/>
    <property type="match status" value="2"/>
</dbReference>
<organism evidence="3 4">
    <name type="scientific">Vannielia litorea</name>
    <dbReference type="NCBI Taxonomy" id="1217970"/>
    <lineage>
        <taxon>Bacteria</taxon>
        <taxon>Pseudomonadati</taxon>
        <taxon>Pseudomonadota</taxon>
        <taxon>Alphaproteobacteria</taxon>
        <taxon>Rhodobacterales</taxon>
        <taxon>Paracoccaceae</taxon>
        <taxon>Vannielia</taxon>
    </lineage>
</organism>
<dbReference type="GO" id="GO:0006508">
    <property type="term" value="P:proteolysis"/>
    <property type="evidence" value="ECO:0007669"/>
    <property type="project" value="InterPro"/>
</dbReference>
<sequence>MNGPTLSRRFVLAGLLTSAASCSLADAPERSLRPAAKPLSESGSARHASGAEALIEAAKLDGKVGFVVADSRTGQVLESHNPLLPLPPASTAKAITALFALERLGPGFRYATEVIATGPVAGGVVQGDIVLAGSGDPTLDTNRLAELAQRMRRAGVTGATGRIRVWEGALPSLRTIDAEQPDHVGYSPGISGLNLNFNRVHFEWKRAGSGYSVTMDARSDKYRPPVRTARMDVSNRDLPVYTYEQQGGVDRWTVASKALGKGGSRWLPVRNPGAYAGEVFHSLAAAQGIRAELGEPVSRRPQGTVLAQVLSDDLSTILRDMLQYSTNITAEVVGMTAAGRGGSMPRSLRESGAGMARWLEARVGANKARFVDHSGLGAASEISCREMVEALTVLSPKLGLRSLLKPIPMRNSAGQVLDGHPLDIVAKTGTLNFVSALAGYVRAPDGTDLAFAMFMADEPRRNRLSKAERESPQGASAWNGRAKNLQLRLIERWGALYTG</sequence>
<gene>
    <name evidence="3" type="ORF">SAMN05444002_0118</name>
</gene>
<dbReference type="OrthoDB" id="5372081at2"/>
<proteinExistence type="inferred from homology"/>
<dbReference type="RefSeq" id="WP_074254340.1">
    <property type="nucleotide sequence ID" value="NZ_FSRL01000001.1"/>
</dbReference>
<evidence type="ECO:0000313" key="3">
    <source>
        <dbReference type="EMBL" id="SIN75511.1"/>
    </source>
</evidence>
<keyword evidence="3" id="KW-0645">Protease</keyword>
<dbReference type="GO" id="GO:0004185">
    <property type="term" value="F:serine-type carboxypeptidase activity"/>
    <property type="evidence" value="ECO:0007669"/>
    <property type="project" value="InterPro"/>
</dbReference>
<dbReference type="PANTHER" id="PTHR30023">
    <property type="entry name" value="D-ALANYL-D-ALANINE CARBOXYPEPTIDASE"/>
    <property type="match status" value="1"/>
</dbReference>
<dbReference type="PRINTS" id="PR00922">
    <property type="entry name" value="DADACBPTASE3"/>
</dbReference>
<dbReference type="Proteomes" id="UP000184932">
    <property type="component" value="Unassembled WGS sequence"/>
</dbReference>
<dbReference type="AlphaFoldDB" id="A0A1N6DXP4"/>
<dbReference type="Pfam" id="PF02113">
    <property type="entry name" value="Peptidase_S13"/>
    <property type="match status" value="1"/>
</dbReference>
<name>A0A1N6DXP4_9RHOB</name>
<keyword evidence="3" id="KW-0121">Carboxypeptidase</keyword>
<evidence type="ECO:0000313" key="4">
    <source>
        <dbReference type="Proteomes" id="UP000184932"/>
    </source>
</evidence>
<evidence type="ECO:0000256" key="2">
    <source>
        <dbReference type="ARBA" id="ARBA00022801"/>
    </source>
</evidence>
<protein>
    <submittedName>
        <fullName evidence="3">D-alanyl-D-alanine carboxypeptidase / D-alanyl-D-alanine-endopeptidase (Penicillin-binding protein 4)</fullName>
    </submittedName>
</protein>
<dbReference type="GO" id="GO:0000270">
    <property type="term" value="P:peptidoglycan metabolic process"/>
    <property type="evidence" value="ECO:0007669"/>
    <property type="project" value="TreeGrafter"/>
</dbReference>
<keyword evidence="2" id="KW-0378">Hydrolase</keyword>